<dbReference type="Pfam" id="PF03793">
    <property type="entry name" value="PASTA"/>
    <property type="match status" value="3"/>
</dbReference>
<dbReference type="InterPro" id="IPR017441">
    <property type="entry name" value="Protein_kinase_ATP_BS"/>
</dbReference>
<keyword evidence="11" id="KW-1133">Transmembrane helix</keyword>
<dbReference type="Gene3D" id="1.10.510.10">
    <property type="entry name" value="Transferase(Phosphotransferase) domain 1"/>
    <property type="match status" value="1"/>
</dbReference>
<evidence type="ECO:0000256" key="8">
    <source>
        <dbReference type="ARBA" id="ARBA00048679"/>
    </source>
</evidence>
<feature type="region of interest" description="Disordered" evidence="10">
    <location>
        <begin position="327"/>
        <end position="356"/>
    </location>
</feature>
<keyword evidence="2" id="KW-0723">Serine/threonine-protein kinase</keyword>
<dbReference type="PROSITE" id="PS51178">
    <property type="entry name" value="PASTA"/>
    <property type="match status" value="3"/>
</dbReference>
<evidence type="ECO:0000259" key="12">
    <source>
        <dbReference type="PROSITE" id="PS50011"/>
    </source>
</evidence>
<sequence length="695" mass="77306">MIGKVLGNRYEIMERIGGGGMSVVYKAKCNVLNRYVAIKVLRDELTSDPEFVEKFKQESLSAASLMHSNIVNIYDTGIEDGIYYIVMEYIKGETLKDYIKSKGSLDEQETIRISRQIAEALKHAHSNKIVHRDIKPHNILLTSDGTVKVADFGIARASTSSTINNTSNVIGSVHYFSPEQARGGYVDEKSDIYSLGIVMYEMITGSLPFDADNHISVAMMQIQEKPIPPSNKLNNKRISQSLEDIILKCLEKNQSYRFQSIEEFLTSLNSIYGYERNDYSIAQEEIVDSPTIVMPKINQDINYDDKKKVVGVNLIDDSSDEAFKAFFGDDENSENNKSNKKKKQKNKNNNENINEGDKENNLKLTVAAILCALAIAVIGGFVGFRAIFYVPEVTVPDLIGKNENEAEKIIIDLGLVYSVSDRQYNNEFEEGEVIEQSVDEGTKLKKDFPVEVVVSNGKKEIKVPELIGKYAIEAALILADMGLKEGEVTKDYSSTAPSGQIIDQYPKAETSAEVDDHVDYVVSKGPKITYVTMPNLLGLDVEKAKLKILQNGLSVGQITEENSEDVDAGFVIRQSVPSGQDVEAKTSIWMTVSIGPLVSENTDEEPGDEEPGETDNGSENTKDKTYPLTITLPSDKDKVLVVVQKVTDDGREIIYSKEVKTSEQSIIINIEGSGTETFEIYIDNMLYDKTDITFE</sequence>
<dbReference type="InterPro" id="IPR005543">
    <property type="entry name" value="PASTA_dom"/>
</dbReference>
<dbReference type="RefSeq" id="WP_209510634.1">
    <property type="nucleotide sequence ID" value="NZ_JAGGKS010000002.1"/>
</dbReference>
<proteinExistence type="predicted"/>
<evidence type="ECO:0000256" key="5">
    <source>
        <dbReference type="ARBA" id="ARBA00022777"/>
    </source>
</evidence>
<dbReference type="PANTHER" id="PTHR43289">
    <property type="entry name" value="MITOGEN-ACTIVATED PROTEIN KINASE KINASE KINASE 20-RELATED"/>
    <property type="match status" value="1"/>
</dbReference>
<comment type="catalytic activity">
    <reaction evidence="8">
        <text>L-seryl-[protein] + ATP = O-phospho-L-seryl-[protein] + ADP + H(+)</text>
        <dbReference type="Rhea" id="RHEA:17989"/>
        <dbReference type="Rhea" id="RHEA-COMP:9863"/>
        <dbReference type="Rhea" id="RHEA-COMP:11604"/>
        <dbReference type="ChEBI" id="CHEBI:15378"/>
        <dbReference type="ChEBI" id="CHEBI:29999"/>
        <dbReference type="ChEBI" id="CHEBI:30616"/>
        <dbReference type="ChEBI" id="CHEBI:83421"/>
        <dbReference type="ChEBI" id="CHEBI:456216"/>
        <dbReference type="EC" id="2.7.11.1"/>
    </reaction>
</comment>
<evidence type="ECO:0000256" key="10">
    <source>
        <dbReference type="SAM" id="MobiDB-lite"/>
    </source>
</evidence>
<keyword evidence="5 14" id="KW-0418">Kinase</keyword>
<feature type="transmembrane region" description="Helical" evidence="11">
    <location>
        <begin position="364"/>
        <end position="388"/>
    </location>
</feature>
<dbReference type="InterPro" id="IPR011009">
    <property type="entry name" value="Kinase-like_dom_sf"/>
</dbReference>
<keyword evidence="3 14" id="KW-0808">Transferase</keyword>
<keyword evidence="15" id="KW-1185">Reference proteome</keyword>
<feature type="compositionally biased region" description="Acidic residues" evidence="10">
    <location>
        <begin position="601"/>
        <end position="613"/>
    </location>
</feature>
<dbReference type="PROSITE" id="PS50011">
    <property type="entry name" value="PROTEIN_KINASE_DOM"/>
    <property type="match status" value="1"/>
</dbReference>
<feature type="domain" description="PASTA" evidence="13">
    <location>
        <begin position="457"/>
        <end position="524"/>
    </location>
</feature>
<keyword evidence="11" id="KW-0472">Membrane</keyword>
<keyword evidence="6 9" id="KW-0067">ATP-binding</keyword>
<keyword evidence="11" id="KW-0812">Transmembrane</keyword>
<dbReference type="EC" id="2.7.11.1" evidence="1"/>
<feature type="binding site" evidence="9">
    <location>
        <position position="39"/>
    </location>
    <ligand>
        <name>ATP</name>
        <dbReference type="ChEBI" id="CHEBI:30616"/>
    </ligand>
</feature>
<evidence type="ECO:0000256" key="4">
    <source>
        <dbReference type="ARBA" id="ARBA00022741"/>
    </source>
</evidence>
<feature type="domain" description="PASTA" evidence="13">
    <location>
        <begin position="527"/>
        <end position="594"/>
    </location>
</feature>
<dbReference type="Gene3D" id="3.30.200.20">
    <property type="entry name" value="Phosphorylase Kinase, domain 1"/>
    <property type="match status" value="1"/>
</dbReference>
<evidence type="ECO:0000256" key="11">
    <source>
        <dbReference type="SAM" id="Phobius"/>
    </source>
</evidence>
<feature type="domain" description="PASTA" evidence="13">
    <location>
        <begin position="389"/>
        <end position="456"/>
    </location>
</feature>
<gene>
    <name evidence="14" type="ORF">J2Z76_000728</name>
</gene>
<evidence type="ECO:0000259" key="13">
    <source>
        <dbReference type="PROSITE" id="PS51178"/>
    </source>
</evidence>
<comment type="catalytic activity">
    <reaction evidence="7">
        <text>L-threonyl-[protein] + ATP = O-phospho-L-threonyl-[protein] + ADP + H(+)</text>
        <dbReference type="Rhea" id="RHEA:46608"/>
        <dbReference type="Rhea" id="RHEA-COMP:11060"/>
        <dbReference type="Rhea" id="RHEA-COMP:11605"/>
        <dbReference type="ChEBI" id="CHEBI:15378"/>
        <dbReference type="ChEBI" id="CHEBI:30013"/>
        <dbReference type="ChEBI" id="CHEBI:30616"/>
        <dbReference type="ChEBI" id="CHEBI:61977"/>
        <dbReference type="ChEBI" id="CHEBI:456216"/>
        <dbReference type="EC" id="2.7.11.1"/>
    </reaction>
</comment>
<evidence type="ECO:0000256" key="9">
    <source>
        <dbReference type="PROSITE-ProRule" id="PRU10141"/>
    </source>
</evidence>
<dbReference type="InterPro" id="IPR008271">
    <property type="entry name" value="Ser/Thr_kinase_AS"/>
</dbReference>
<dbReference type="Gene3D" id="3.30.10.20">
    <property type="match status" value="3"/>
</dbReference>
<feature type="domain" description="Protein kinase" evidence="12">
    <location>
        <begin position="10"/>
        <end position="272"/>
    </location>
</feature>
<dbReference type="InterPro" id="IPR000719">
    <property type="entry name" value="Prot_kinase_dom"/>
</dbReference>
<comment type="caution">
    <text evidence="14">The sequence shown here is derived from an EMBL/GenBank/DDBJ whole genome shotgun (WGS) entry which is preliminary data.</text>
</comment>
<dbReference type="SUPFAM" id="SSF56112">
    <property type="entry name" value="Protein kinase-like (PK-like)"/>
    <property type="match status" value="1"/>
</dbReference>
<evidence type="ECO:0000256" key="1">
    <source>
        <dbReference type="ARBA" id="ARBA00012513"/>
    </source>
</evidence>
<keyword evidence="4 9" id="KW-0547">Nucleotide-binding</keyword>
<evidence type="ECO:0000256" key="3">
    <source>
        <dbReference type="ARBA" id="ARBA00022679"/>
    </source>
</evidence>
<dbReference type="EMBL" id="JAGGKS010000002">
    <property type="protein sequence ID" value="MBP1924871.1"/>
    <property type="molecule type" value="Genomic_DNA"/>
</dbReference>
<dbReference type="CDD" id="cd14014">
    <property type="entry name" value="STKc_PknB_like"/>
    <property type="match status" value="1"/>
</dbReference>
<dbReference type="SMART" id="SM00740">
    <property type="entry name" value="PASTA"/>
    <property type="match status" value="3"/>
</dbReference>
<dbReference type="Proteomes" id="UP001519342">
    <property type="component" value="Unassembled WGS sequence"/>
</dbReference>
<reference evidence="14 15" key="1">
    <citation type="submission" date="2021-03" db="EMBL/GenBank/DDBJ databases">
        <title>Genomic Encyclopedia of Type Strains, Phase IV (KMG-IV): sequencing the most valuable type-strain genomes for metagenomic binning, comparative biology and taxonomic classification.</title>
        <authorList>
            <person name="Goeker M."/>
        </authorList>
    </citation>
    <scope>NUCLEOTIDE SEQUENCE [LARGE SCALE GENOMIC DNA]</scope>
    <source>
        <strain evidence="14 15">DSM 24004</strain>
    </source>
</reference>
<feature type="region of interest" description="Disordered" evidence="10">
    <location>
        <begin position="598"/>
        <end position="628"/>
    </location>
</feature>
<dbReference type="Pfam" id="PF00069">
    <property type="entry name" value="Pkinase"/>
    <property type="match status" value="1"/>
</dbReference>
<dbReference type="PROSITE" id="PS00108">
    <property type="entry name" value="PROTEIN_KINASE_ST"/>
    <property type="match status" value="1"/>
</dbReference>
<dbReference type="PROSITE" id="PS00107">
    <property type="entry name" value="PROTEIN_KINASE_ATP"/>
    <property type="match status" value="1"/>
</dbReference>
<protein>
    <recommendedName>
        <fullName evidence="1">non-specific serine/threonine protein kinase</fullName>
        <ecNumber evidence="1">2.7.11.1</ecNumber>
    </recommendedName>
</protein>
<dbReference type="PANTHER" id="PTHR43289:SF34">
    <property type="entry name" value="SERINE_THREONINE-PROTEIN KINASE YBDM-RELATED"/>
    <property type="match status" value="1"/>
</dbReference>
<dbReference type="SMART" id="SM00220">
    <property type="entry name" value="S_TKc"/>
    <property type="match status" value="1"/>
</dbReference>
<evidence type="ECO:0000313" key="14">
    <source>
        <dbReference type="EMBL" id="MBP1924871.1"/>
    </source>
</evidence>
<evidence type="ECO:0000256" key="2">
    <source>
        <dbReference type="ARBA" id="ARBA00022527"/>
    </source>
</evidence>
<name>A0ABS4GB14_9FIRM</name>
<dbReference type="NCBIfam" id="NF033483">
    <property type="entry name" value="PknB_PASTA_kin"/>
    <property type="match status" value="1"/>
</dbReference>
<dbReference type="SUPFAM" id="SSF54184">
    <property type="entry name" value="Penicillin-binding protein 2x (pbp-2x), c-terminal domain"/>
    <property type="match status" value="1"/>
</dbReference>
<dbReference type="GO" id="GO:0004674">
    <property type="term" value="F:protein serine/threonine kinase activity"/>
    <property type="evidence" value="ECO:0007669"/>
    <property type="project" value="UniProtKB-EC"/>
</dbReference>
<dbReference type="CDD" id="cd06577">
    <property type="entry name" value="PASTA_pknB"/>
    <property type="match status" value="3"/>
</dbReference>
<accession>A0ABS4GB14</accession>
<organism evidence="14 15">
    <name type="scientific">Sedimentibacter acidaminivorans</name>
    <dbReference type="NCBI Taxonomy" id="913099"/>
    <lineage>
        <taxon>Bacteria</taxon>
        <taxon>Bacillati</taxon>
        <taxon>Bacillota</taxon>
        <taxon>Tissierellia</taxon>
        <taxon>Sedimentibacter</taxon>
    </lineage>
</organism>
<evidence type="ECO:0000313" key="15">
    <source>
        <dbReference type="Proteomes" id="UP001519342"/>
    </source>
</evidence>
<evidence type="ECO:0000256" key="7">
    <source>
        <dbReference type="ARBA" id="ARBA00047899"/>
    </source>
</evidence>
<evidence type="ECO:0000256" key="6">
    <source>
        <dbReference type="ARBA" id="ARBA00022840"/>
    </source>
</evidence>